<evidence type="ECO:0000313" key="1">
    <source>
        <dbReference type="EMBL" id="CAI8969147.1"/>
    </source>
</evidence>
<dbReference type="EMBL" id="OX458333">
    <property type="protein sequence ID" value="CAI8969147.1"/>
    <property type="molecule type" value="Genomic_DNA"/>
</dbReference>
<keyword evidence="2" id="KW-1185">Reference proteome</keyword>
<accession>A0ABM9I963</accession>
<proteinExistence type="predicted"/>
<organism evidence="1 2">
    <name type="scientific">Methylocaldum szegediense</name>
    <dbReference type="NCBI Taxonomy" id="73780"/>
    <lineage>
        <taxon>Bacteria</taxon>
        <taxon>Pseudomonadati</taxon>
        <taxon>Pseudomonadota</taxon>
        <taxon>Gammaproteobacteria</taxon>
        <taxon>Methylococcales</taxon>
        <taxon>Methylococcaceae</taxon>
        <taxon>Methylocaldum</taxon>
    </lineage>
</organism>
<dbReference type="Proteomes" id="UP001162030">
    <property type="component" value="Chromosome"/>
</dbReference>
<gene>
    <name evidence="1" type="ORF">MSZNOR_4839</name>
</gene>
<reference evidence="1 2" key="1">
    <citation type="submission" date="2023-03" db="EMBL/GenBank/DDBJ databases">
        <authorList>
            <person name="Pearce D."/>
        </authorList>
    </citation>
    <scope>NUCLEOTIDE SEQUENCE [LARGE SCALE GENOMIC DNA]</scope>
    <source>
        <strain evidence="1">Msz</strain>
    </source>
</reference>
<evidence type="ECO:0000313" key="2">
    <source>
        <dbReference type="Proteomes" id="UP001162030"/>
    </source>
</evidence>
<name>A0ABM9I963_9GAMM</name>
<protein>
    <submittedName>
        <fullName evidence="1">Uncharacterized protein</fullName>
    </submittedName>
</protein>
<sequence>MHRQHVQRFNPLPVIKPGVTLACPVRDVKGHKFQSTPGY</sequence>